<sequence length="123" mass="13859">MYSDIDLDANEMETEYQAAFEELLWFINCHFVNTGMGDFENEEVEVIFNRDILINETEVIENCGKSVGILSDETIVANHPWVDDPQKELERKKAEKAAAMAEYGNAFNPALPVQQNGGGVNEE</sequence>
<evidence type="ECO:0000313" key="1">
    <source>
        <dbReference type="EMBL" id="MPM53163.1"/>
    </source>
</evidence>
<name>A0A645AQN6_9ZZZZ</name>
<evidence type="ECO:0008006" key="2">
    <source>
        <dbReference type="Google" id="ProtNLM"/>
    </source>
</evidence>
<proteinExistence type="predicted"/>
<dbReference type="Pfam" id="PF05133">
    <property type="entry name" value="SPP1_portal"/>
    <property type="match status" value="1"/>
</dbReference>
<dbReference type="EMBL" id="VSSQ01014204">
    <property type="protein sequence ID" value="MPM53163.1"/>
    <property type="molecule type" value="Genomic_DNA"/>
</dbReference>
<organism evidence="1">
    <name type="scientific">bioreactor metagenome</name>
    <dbReference type="NCBI Taxonomy" id="1076179"/>
    <lineage>
        <taxon>unclassified sequences</taxon>
        <taxon>metagenomes</taxon>
        <taxon>ecological metagenomes</taxon>
    </lineage>
</organism>
<comment type="caution">
    <text evidence="1">The sequence shown here is derived from an EMBL/GenBank/DDBJ whole genome shotgun (WGS) entry which is preliminary data.</text>
</comment>
<accession>A0A645AQN6</accession>
<reference evidence="1" key="1">
    <citation type="submission" date="2019-08" db="EMBL/GenBank/DDBJ databases">
        <authorList>
            <person name="Kucharzyk K."/>
            <person name="Murdoch R.W."/>
            <person name="Higgins S."/>
            <person name="Loffler F."/>
        </authorList>
    </citation>
    <scope>NUCLEOTIDE SEQUENCE</scope>
</reference>
<dbReference type="InterPro" id="IPR021145">
    <property type="entry name" value="Portal_protein_SPP1_Gp6-like"/>
</dbReference>
<dbReference type="AlphaFoldDB" id="A0A645AQN6"/>
<gene>
    <name evidence="1" type="ORF">SDC9_99928</name>
</gene>
<protein>
    <recommendedName>
        <fullName evidence="2">Phage portal protein</fullName>
    </recommendedName>
</protein>